<reference evidence="5 6" key="1">
    <citation type="journal article" date="2014" name="Mol. Plant">
        <title>Chromosome Scale Genome Assembly and Transcriptome Profiling of Nannochloropsis gaditana in Nitrogen Depletion.</title>
        <authorList>
            <person name="Corteggiani Carpinelli E."/>
            <person name="Telatin A."/>
            <person name="Vitulo N."/>
            <person name="Forcato C."/>
            <person name="D'Angelo M."/>
            <person name="Schiavon R."/>
            <person name="Vezzi A."/>
            <person name="Giacometti G.M."/>
            <person name="Morosinotto T."/>
            <person name="Valle G."/>
        </authorList>
    </citation>
    <scope>NUCLEOTIDE SEQUENCE [LARGE SCALE GENOMIC DNA]</scope>
    <source>
        <strain evidence="5 6">B-31</strain>
    </source>
</reference>
<evidence type="ECO:0000256" key="3">
    <source>
        <dbReference type="ARBA" id="ARBA00022691"/>
    </source>
</evidence>
<proteinExistence type="predicted"/>
<evidence type="ECO:0000256" key="4">
    <source>
        <dbReference type="SAM" id="Phobius"/>
    </source>
</evidence>
<comment type="caution">
    <text evidence="5">The sequence shown here is derived from an EMBL/GenBank/DDBJ whole genome shotgun (WGS) entry which is preliminary data.</text>
</comment>
<keyword evidence="4" id="KW-0812">Transmembrane</keyword>
<evidence type="ECO:0000313" key="5">
    <source>
        <dbReference type="EMBL" id="EWM26372.1"/>
    </source>
</evidence>
<dbReference type="InterPro" id="IPR023576">
    <property type="entry name" value="UbiE/COQ5_MeTrFase_CS"/>
</dbReference>
<dbReference type="GO" id="GO:0042181">
    <property type="term" value="P:ketone biosynthetic process"/>
    <property type="evidence" value="ECO:0007669"/>
    <property type="project" value="UniProtKB-ARBA"/>
</dbReference>
<keyword evidence="1 5" id="KW-0489">Methyltransferase</keyword>
<keyword evidence="2 5" id="KW-0808">Transferase</keyword>
<dbReference type="OrthoDB" id="6329284at2759"/>
<evidence type="ECO:0000256" key="1">
    <source>
        <dbReference type="ARBA" id="ARBA00022603"/>
    </source>
</evidence>
<dbReference type="Gene3D" id="3.40.50.150">
    <property type="entry name" value="Vaccinia Virus protein VP39"/>
    <property type="match status" value="1"/>
</dbReference>
<organism evidence="5 6">
    <name type="scientific">Nannochloropsis gaditana</name>
    <dbReference type="NCBI Taxonomy" id="72520"/>
    <lineage>
        <taxon>Eukaryota</taxon>
        <taxon>Sar</taxon>
        <taxon>Stramenopiles</taxon>
        <taxon>Ochrophyta</taxon>
        <taxon>Eustigmatophyceae</taxon>
        <taxon>Eustigmatales</taxon>
        <taxon>Monodopsidaceae</taxon>
        <taxon>Nannochloropsis</taxon>
    </lineage>
</organism>
<keyword evidence="5" id="KW-0830">Ubiquinone</keyword>
<keyword evidence="4" id="KW-0472">Membrane</keyword>
<dbReference type="PANTHER" id="PTHR43591">
    <property type="entry name" value="METHYLTRANSFERASE"/>
    <property type="match status" value="1"/>
</dbReference>
<dbReference type="SUPFAM" id="SSF53335">
    <property type="entry name" value="S-adenosyl-L-methionine-dependent methyltransferases"/>
    <property type="match status" value="1"/>
</dbReference>
<dbReference type="AlphaFoldDB" id="W7TJU2"/>
<feature type="transmembrane region" description="Helical" evidence="4">
    <location>
        <begin position="17"/>
        <end position="35"/>
    </location>
</feature>
<dbReference type="PANTHER" id="PTHR43591:SF24">
    <property type="entry name" value="2-METHOXY-6-POLYPRENYL-1,4-BENZOQUINOL METHYLASE, MITOCHONDRIAL"/>
    <property type="match status" value="1"/>
</dbReference>
<protein>
    <submittedName>
        <fullName evidence="5">Ubiquinone menaquinone biosynthesis methyltransferase</fullName>
    </submittedName>
</protein>
<keyword evidence="6" id="KW-1185">Reference proteome</keyword>
<name>W7TJU2_9STRA</name>
<gene>
    <name evidence="5" type="ORF">Naga_100031g7</name>
</gene>
<dbReference type="EMBL" id="AZIL01000687">
    <property type="protein sequence ID" value="EWM26372.1"/>
    <property type="molecule type" value="Genomic_DNA"/>
</dbReference>
<accession>W7TJU2</accession>
<keyword evidence="4" id="KW-1133">Transmembrane helix</keyword>
<dbReference type="GO" id="GO:0032259">
    <property type="term" value="P:methylation"/>
    <property type="evidence" value="ECO:0007669"/>
    <property type="project" value="UniProtKB-KW"/>
</dbReference>
<evidence type="ECO:0000313" key="6">
    <source>
        <dbReference type="Proteomes" id="UP000019335"/>
    </source>
</evidence>
<dbReference type="Proteomes" id="UP000019335">
    <property type="component" value="Chromosome 9"/>
</dbReference>
<dbReference type="GO" id="GO:0008168">
    <property type="term" value="F:methyltransferase activity"/>
    <property type="evidence" value="ECO:0007669"/>
    <property type="project" value="UniProtKB-KW"/>
</dbReference>
<dbReference type="PROSITE" id="PS01183">
    <property type="entry name" value="UBIE_1"/>
    <property type="match status" value="1"/>
</dbReference>
<dbReference type="InterPro" id="IPR029063">
    <property type="entry name" value="SAM-dependent_MTases_sf"/>
</dbReference>
<dbReference type="InterPro" id="IPR004033">
    <property type="entry name" value="UbiE/COQ5_MeTrFase"/>
</dbReference>
<sequence length="242" mass="26256">MNKSTAALPKAWRFLNYIYLLMGLLALAGGIWVAFEVQLKMTGGEGSSEREARAPLGSGLMFDAVAKHYDRMNKLMSLGLDQSWRWFLIEGLELQEGDKVLDLATGTADVAVLAAEAFLARNWTGGQVWGIDPSAGMLRIGEEKIAAKGLGSVVRLTLGDAQAMGEVASDSVDKISMSFGIRNVEDRLSALKEMARVLKKSPASRVGILEFQLPQAGPLRWVAEFMVRRGARADAEKGRRGG</sequence>
<dbReference type="PROSITE" id="PS51608">
    <property type="entry name" value="SAM_MT_UBIE"/>
    <property type="match status" value="1"/>
</dbReference>
<dbReference type="CDD" id="cd02440">
    <property type="entry name" value="AdoMet_MTases"/>
    <property type="match status" value="1"/>
</dbReference>
<evidence type="ECO:0000256" key="2">
    <source>
        <dbReference type="ARBA" id="ARBA00022679"/>
    </source>
</evidence>
<keyword evidence="3" id="KW-0949">S-adenosyl-L-methionine</keyword>
<dbReference type="Pfam" id="PF01209">
    <property type="entry name" value="Ubie_methyltran"/>
    <property type="match status" value="1"/>
</dbReference>